<evidence type="ECO:0000313" key="3">
    <source>
        <dbReference type="EMBL" id="MBC6492546.1"/>
    </source>
</evidence>
<gene>
    <name evidence="3" type="ORF">BC349_15905</name>
</gene>
<dbReference type="EMBL" id="MBUA01000028">
    <property type="protein sequence ID" value="MBC6492546.1"/>
    <property type="molecule type" value="Genomic_DNA"/>
</dbReference>
<proteinExistence type="predicted"/>
<feature type="domain" description="Fe/B12 periplasmic-binding" evidence="2">
    <location>
        <begin position="20"/>
        <end position="262"/>
    </location>
</feature>
<dbReference type="Pfam" id="PF01497">
    <property type="entry name" value="Peripla_BP_2"/>
    <property type="match status" value="1"/>
</dbReference>
<dbReference type="PROSITE" id="PS50983">
    <property type="entry name" value="FE_B12_PBP"/>
    <property type="match status" value="1"/>
</dbReference>
<dbReference type="SUPFAM" id="SSF53807">
    <property type="entry name" value="Helical backbone' metal receptor"/>
    <property type="match status" value="1"/>
</dbReference>
<reference evidence="3 4" key="1">
    <citation type="submission" date="2016-07" db="EMBL/GenBank/DDBJ databases">
        <title>Genome analysis of Flavihumibacter stibioxidans YS-17.</title>
        <authorList>
            <person name="Shi K."/>
            <person name="Han Y."/>
            <person name="Wang G."/>
        </authorList>
    </citation>
    <scope>NUCLEOTIDE SEQUENCE [LARGE SCALE GENOMIC DNA]</scope>
    <source>
        <strain evidence="3 4">YS-17</strain>
    </source>
</reference>
<dbReference type="InterPro" id="IPR054828">
    <property type="entry name" value="Vit_B12_bind_prot"/>
</dbReference>
<evidence type="ECO:0000313" key="4">
    <source>
        <dbReference type="Proteomes" id="UP000765802"/>
    </source>
</evidence>
<organism evidence="3 4">
    <name type="scientific">Flavihumibacter stibioxidans</name>
    <dbReference type="NCBI Taxonomy" id="1834163"/>
    <lineage>
        <taxon>Bacteria</taxon>
        <taxon>Pseudomonadati</taxon>
        <taxon>Bacteroidota</taxon>
        <taxon>Chitinophagia</taxon>
        <taxon>Chitinophagales</taxon>
        <taxon>Chitinophagaceae</taxon>
        <taxon>Flavihumibacter</taxon>
    </lineage>
</organism>
<protein>
    <submittedName>
        <fullName evidence="3">Cobalamin-binding protein</fullName>
    </submittedName>
</protein>
<dbReference type="Proteomes" id="UP000765802">
    <property type="component" value="Unassembled WGS sequence"/>
</dbReference>
<dbReference type="InterPro" id="IPR050902">
    <property type="entry name" value="ABC_Transporter_SBP"/>
</dbReference>
<dbReference type="PANTHER" id="PTHR30535">
    <property type="entry name" value="VITAMIN B12-BINDING PROTEIN"/>
    <property type="match status" value="1"/>
</dbReference>
<keyword evidence="4" id="KW-1185">Reference proteome</keyword>
<sequence length="262" mass="29401">MPSFTDQTGNTIHLDHLPKRIVSLVPSQTELLYALGLEAEVVGITKFCVHPNHWFRTKKRIGGTKNIHIDQVLSLKPDLVIAGKEENVQEQVYALAAQVPVWTSDIANLEDALAMILEIGHLTGKIREALNICGNIETGFSRLKKISPPVSAVYLIWKDPYMTAGGDTFIHDMLERCGLRNLFAGSKRYPATTIAGLREMGCQLLLLSSEPYPFGEREMADLKKSLPEANIELVNGEYFSWYGSRLQEAPEYFEQLQARLTR</sequence>
<dbReference type="PANTHER" id="PTHR30535:SF35">
    <property type="entry name" value="PERIPLASMIC BINDING PROTEIN"/>
    <property type="match status" value="1"/>
</dbReference>
<dbReference type="InterPro" id="IPR002491">
    <property type="entry name" value="ABC_transptr_periplasmic_BD"/>
</dbReference>
<dbReference type="NCBIfam" id="NF038402">
    <property type="entry name" value="TroA_like"/>
    <property type="match status" value="1"/>
</dbReference>
<keyword evidence="1" id="KW-0732">Signal</keyword>
<evidence type="ECO:0000256" key="1">
    <source>
        <dbReference type="ARBA" id="ARBA00022729"/>
    </source>
</evidence>
<dbReference type="RefSeq" id="WP_187257863.1">
    <property type="nucleotide sequence ID" value="NZ_JBHULF010000020.1"/>
</dbReference>
<evidence type="ECO:0000259" key="2">
    <source>
        <dbReference type="PROSITE" id="PS50983"/>
    </source>
</evidence>
<dbReference type="Gene3D" id="3.40.50.1980">
    <property type="entry name" value="Nitrogenase molybdenum iron protein domain"/>
    <property type="match status" value="2"/>
</dbReference>
<comment type="caution">
    <text evidence="3">The sequence shown here is derived from an EMBL/GenBank/DDBJ whole genome shotgun (WGS) entry which is preliminary data.</text>
</comment>
<name>A0ABR7MD33_9BACT</name>
<accession>A0ABR7MD33</accession>